<dbReference type="SUPFAM" id="SSF46946">
    <property type="entry name" value="S13-like H2TH domain"/>
    <property type="match status" value="1"/>
</dbReference>
<keyword evidence="4 10" id="KW-0812">Transmembrane</keyword>
<dbReference type="HAMAP" id="MF_01315">
    <property type="entry name" value="Ribosomal_uS13"/>
    <property type="match status" value="1"/>
</dbReference>
<proteinExistence type="inferred from homology"/>
<keyword evidence="3" id="KW-0813">Transport</keyword>
<dbReference type="EMBL" id="JAFEMO010000009">
    <property type="protein sequence ID" value="KAH7565172.1"/>
    <property type="molecule type" value="Genomic_DNA"/>
</dbReference>
<name>A0ABQ8HLD3_9ROSI</name>
<dbReference type="Gene3D" id="4.10.910.10">
    <property type="entry name" value="30s ribosomal protein s13, domain 2"/>
    <property type="match status" value="1"/>
</dbReference>
<dbReference type="InterPro" id="IPR018269">
    <property type="entry name" value="Ribosomal_uS13_CS"/>
</dbReference>
<dbReference type="InterPro" id="IPR001892">
    <property type="entry name" value="Ribosomal_uS13"/>
</dbReference>
<evidence type="ECO:0000256" key="6">
    <source>
        <dbReference type="ARBA" id="ARBA00022989"/>
    </source>
</evidence>
<feature type="transmembrane region" description="Helical" evidence="10">
    <location>
        <begin position="20"/>
        <end position="41"/>
    </location>
</feature>
<dbReference type="InterPro" id="IPR039309">
    <property type="entry name" value="BT1"/>
</dbReference>
<dbReference type="PANTHER" id="PTHR10871:SF28">
    <property type="entry name" value="SMALL RIBOSOMAL SUBUNIT PROTEIN US13M"/>
    <property type="match status" value="1"/>
</dbReference>
<sequence>MVLDSNFLDQNAGHRNSLELCVWCGVVVVYGISHGLGGALACVGTEYYMKDVQKVQPSEAQVYAGITSILWIVKPLWGLLTDVLPIFGYCRRPYLMVAASLLNGDPLDFIVVFGSLVSRSLALLVLLLIRSRFISRYLAMIGFPSSVGSLSNITQRLLQTISFRGLRVQCLRVGNTEIPNDKKLEISLQHVYGIGRSRAHQILCDLSIGNKVTKDLTGVELNSLREEVSRYLTGEDLRRCIKNDIGRLVDIQCYRGIRHSVGLPCRGQRTSTNARTRKGKRVAIPGKKKPTR</sequence>
<evidence type="ECO:0000313" key="11">
    <source>
        <dbReference type="EMBL" id="KAH7565172.1"/>
    </source>
</evidence>
<organism evidence="11 12">
    <name type="scientific">Xanthoceras sorbifolium</name>
    <dbReference type="NCBI Taxonomy" id="99658"/>
    <lineage>
        <taxon>Eukaryota</taxon>
        <taxon>Viridiplantae</taxon>
        <taxon>Streptophyta</taxon>
        <taxon>Embryophyta</taxon>
        <taxon>Tracheophyta</taxon>
        <taxon>Spermatophyta</taxon>
        <taxon>Magnoliopsida</taxon>
        <taxon>eudicotyledons</taxon>
        <taxon>Gunneridae</taxon>
        <taxon>Pentapetalae</taxon>
        <taxon>rosids</taxon>
        <taxon>malvids</taxon>
        <taxon>Sapindales</taxon>
        <taxon>Sapindaceae</taxon>
        <taxon>Xanthoceroideae</taxon>
        <taxon>Xanthoceras</taxon>
    </lineage>
</organism>
<gene>
    <name evidence="11" type="ORF">JRO89_XS09G0153600</name>
</gene>
<evidence type="ECO:0008006" key="13">
    <source>
        <dbReference type="Google" id="ProtNLM"/>
    </source>
</evidence>
<feature type="compositionally biased region" description="Basic residues" evidence="9">
    <location>
        <begin position="275"/>
        <end position="292"/>
    </location>
</feature>
<evidence type="ECO:0000256" key="4">
    <source>
        <dbReference type="ARBA" id="ARBA00022692"/>
    </source>
</evidence>
<dbReference type="PROSITE" id="PS50159">
    <property type="entry name" value="RIBOSOMAL_S13_2"/>
    <property type="match status" value="1"/>
</dbReference>
<evidence type="ECO:0000313" key="12">
    <source>
        <dbReference type="Proteomes" id="UP000827721"/>
    </source>
</evidence>
<evidence type="ECO:0000256" key="5">
    <source>
        <dbReference type="ARBA" id="ARBA00022980"/>
    </source>
</evidence>
<feature type="transmembrane region" description="Helical" evidence="10">
    <location>
        <begin position="109"/>
        <end position="129"/>
    </location>
</feature>
<evidence type="ECO:0000256" key="10">
    <source>
        <dbReference type="SAM" id="Phobius"/>
    </source>
</evidence>
<feature type="transmembrane region" description="Helical" evidence="10">
    <location>
        <begin position="62"/>
        <end position="89"/>
    </location>
</feature>
<accession>A0ABQ8HLD3</accession>
<evidence type="ECO:0000256" key="1">
    <source>
        <dbReference type="ARBA" id="ARBA00004141"/>
    </source>
</evidence>
<dbReference type="PROSITE" id="PS00646">
    <property type="entry name" value="RIBOSOMAL_S13_1"/>
    <property type="match status" value="1"/>
</dbReference>
<evidence type="ECO:0000256" key="3">
    <source>
        <dbReference type="ARBA" id="ARBA00022448"/>
    </source>
</evidence>
<dbReference type="PANTHER" id="PTHR10871">
    <property type="entry name" value="30S RIBOSOMAL PROTEIN S13/40S RIBOSOMAL PROTEIN S18"/>
    <property type="match status" value="1"/>
</dbReference>
<dbReference type="Pfam" id="PF00416">
    <property type="entry name" value="Ribosomal_S13"/>
    <property type="match status" value="1"/>
</dbReference>
<dbReference type="InterPro" id="IPR027437">
    <property type="entry name" value="Rbsml_uS13_C"/>
</dbReference>
<dbReference type="Pfam" id="PF03092">
    <property type="entry name" value="BT1"/>
    <property type="match status" value="1"/>
</dbReference>
<dbReference type="Proteomes" id="UP000827721">
    <property type="component" value="Unassembled WGS sequence"/>
</dbReference>
<protein>
    <recommendedName>
        <fullName evidence="13">Ribosomal protein S13</fullName>
    </recommendedName>
</protein>
<keyword evidence="5" id="KW-0689">Ribosomal protein</keyword>
<comment type="subcellular location">
    <subcellularLocation>
        <location evidence="1">Membrane</location>
        <topology evidence="1">Multi-pass membrane protein</topology>
    </subcellularLocation>
</comment>
<dbReference type="InterPro" id="IPR010979">
    <property type="entry name" value="Ribosomal_uS13-like_H2TH"/>
</dbReference>
<reference evidence="11 12" key="1">
    <citation type="submission" date="2021-02" db="EMBL/GenBank/DDBJ databases">
        <title>Plant Genome Project.</title>
        <authorList>
            <person name="Zhang R.-G."/>
        </authorList>
    </citation>
    <scope>NUCLEOTIDE SEQUENCE [LARGE SCALE GENOMIC DNA]</scope>
    <source>
        <tissue evidence="11">Leaves</tissue>
    </source>
</reference>
<keyword evidence="7 10" id="KW-0472">Membrane</keyword>
<comment type="similarity">
    <text evidence="2">Belongs to the universal ribosomal protein uS13 family.</text>
</comment>
<keyword evidence="8" id="KW-0687">Ribonucleoprotein</keyword>
<comment type="caution">
    <text evidence="11">The sequence shown here is derived from an EMBL/GenBank/DDBJ whole genome shotgun (WGS) entry which is preliminary data.</text>
</comment>
<evidence type="ECO:0000256" key="7">
    <source>
        <dbReference type="ARBA" id="ARBA00023136"/>
    </source>
</evidence>
<evidence type="ECO:0000256" key="9">
    <source>
        <dbReference type="SAM" id="MobiDB-lite"/>
    </source>
</evidence>
<keyword evidence="6 10" id="KW-1133">Transmembrane helix</keyword>
<feature type="region of interest" description="Disordered" evidence="9">
    <location>
        <begin position="266"/>
        <end position="292"/>
    </location>
</feature>
<evidence type="ECO:0000256" key="8">
    <source>
        <dbReference type="ARBA" id="ARBA00023274"/>
    </source>
</evidence>
<dbReference type="Gene3D" id="1.10.8.50">
    <property type="match status" value="1"/>
</dbReference>
<evidence type="ECO:0000256" key="2">
    <source>
        <dbReference type="ARBA" id="ARBA00008080"/>
    </source>
</evidence>
<keyword evidence="12" id="KW-1185">Reference proteome</keyword>